<reference evidence="4" key="1">
    <citation type="journal article" date="2019" name="Int. J. Syst. Evol. Microbiol.">
        <title>The Global Catalogue of Microorganisms (GCM) 10K type strain sequencing project: providing services to taxonomists for standard genome sequencing and annotation.</title>
        <authorList>
            <consortium name="The Broad Institute Genomics Platform"/>
            <consortium name="The Broad Institute Genome Sequencing Center for Infectious Disease"/>
            <person name="Wu L."/>
            <person name="Ma J."/>
        </authorList>
    </citation>
    <scope>NUCLEOTIDE SEQUENCE [LARGE SCALE GENOMIC DNA]</scope>
    <source>
        <strain evidence="4">KCTC 52274</strain>
    </source>
</reference>
<dbReference type="Gene3D" id="1.20.58.520">
    <property type="entry name" value="Amidohydrolase"/>
    <property type="match status" value="1"/>
</dbReference>
<gene>
    <name evidence="3" type="ORF">ACFSR1_07500</name>
</gene>
<dbReference type="PANTHER" id="PTHR43135:SF3">
    <property type="entry name" value="ALPHA-D-RIBOSE 1-METHYLPHOSPHONATE 5-TRIPHOSPHATE DIPHOSPHATASE"/>
    <property type="match status" value="1"/>
</dbReference>
<organism evidence="3 4">
    <name type="scientific">Aquimarina rubra</name>
    <dbReference type="NCBI Taxonomy" id="1920033"/>
    <lineage>
        <taxon>Bacteria</taxon>
        <taxon>Pseudomonadati</taxon>
        <taxon>Bacteroidota</taxon>
        <taxon>Flavobacteriia</taxon>
        <taxon>Flavobacteriales</taxon>
        <taxon>Flavobacteriaceae</taxon>
        <taxon>Aquimarina</taxon>
    </lineage>
</organism>
<feature type="signal peptide" evidence="1">
    <location>
        <begin position="1"/>
        <end position="21"/>
    </location>
</feature>
<proteinExistence type="predicted"/>
<dbReference type="PANTHER" id="PTHR43135">
    <property type="entry name" value="ALPHA-D-RIBOSE 1-METHYLPHOSPHONATE 5-TRIPHOSPHATE DIPHOSPHATASE"/>
    <property type="match status" value="1"/>
</dbReference>
<dbReference type="Proteomes" id="UP001597319">
    <property type="component" value="Unassembled WGS sequence"/>
</dbReference>
<keyword evidence="1" id="KW-0732">Signal</keyword>
<dbReference type="Gene3D" id="3.30.110.90">
    <property type="entry name" value="Amidohydrolase"/>
    <property type="match status" value="1"/>
</dbReference>
<dbReference type="Gene3D" id="2.30.40.10">
    <property type="entry name" value="Urease, subunit C, domain 1"/>
    <property type="match status" value="2"/>
</dbReference>
<comment type="caution">
    <text evidence="3">The sequence shown here is derived from an EMBL/GenBank/DDBJ whole genome shotgun (WGS) entry which is preliminary data.</text>
</comment>
<dbReference type="InterPro" id="IPR006680">
    <property type="entry name" value="Amidohydro-rel"/>
</dbReference>
<accession>A0ABW5LC86</accession>
<evidence type="ECO:0000259" key="2">
    <source>
        <dbReference type="Pfam" id="PF01979"/>
    </source>
</evidence>
<dbReference type="RefSeq" id="WP_378291174.1">
    <property type="nucleotide sequence ID" value="NZ_JBHULE010000008.1"/>
</dbReference>
<dbReference type="InterPro" id="IPR051781">
    <property type="entry name" value="Metallo-dep_Hydrolase"/>
</dbReference>
<dbReference type="InterPro" id="IPR011059">
    <property type="entry name" value="Metal-dep_hydrolase_composite"/>
</dbReference>
<evidence type="ECO:0000313" key="3">
    <source>
        <dbReference type="EMBL" id="MFD2562515.1"/>
    </source>
</evidence>
<keyword evidence="4" id="KW-1185">Reference proteome</keyword>
<feature type="chain" id="PRO_5045576521" evidence="1">
    <location>
        <begin position="22"/>
        <end position="468"/>
    </location>
</feature>
<dbReference type="InterPro" id="IPR032466">
    <property type="entry name" value="Metal_Hydrolase"/>
</dbReference>
<evidence type="ECO:0000256" key="1">
    <source>
        <dbReference type="SAM" id="SignalP"/>
    </source>
</evidence>
<protein>
    <submittedName>
        <fullName evidence="3">Amidohydrolase family protein</fullName>
    </submittedName>
</protein>
<dbReference type="EMBL" id="JBHULE010000008">
    <property type="protein sequence ID" value="MFD2562515.1"/>
    <property type="molecule type" value="Genomic_DNA"/>
</dbReference>
<sequence length="468" mass="51996">MKKQCIVLLTLCALFLMNAKAQDLVIKNVNVIDVENGILKTSQDVLIKGKKIQKIVNSKPGKVYENAKVIDGTEKYLSPGFVNSHVHVALGPVGVEFEDKKPVLAIKLEKELPKITLELLLEYGITTARDPGGYTQSTVQAKKQIENGLLKGPELLVAGSILDTSRFKNLTATVHNTSQIREEIRAQYKAGVDLVKLYTSLTPEFLEAGIDEAHKLGLGTVAHLHSTSWTEAANLGIDNIVHIIPGNDSYIPESKREDYHNAEKMGTKAFFKWFELVDLDSKEIKEMIKALKSNDVSIDPTLIPFHAAFFGDQGLYQSNELLKRLPEPLVTNWKTVFNFNIGWTKDDFEIAHNVWPKVERFTRMLHEEGIMLTAGTDANNPWIVPGDSFHKELKLLKACGISNKDVLRIATINGAKLLNLENQIGSITIGKDADLVLLSKNPLEDISATSNLELIISNGEIIKPLLYK</sequence>
<dbReference type="Gene3D" id="3.20.20.140">
    <property type="entry name" value="Metal-dependent hydrolases"/>
    <property type="match status" value="1"/>
</dbReference>
<name>A0ABW5LC86_9FLAO</name>
<dbReference type="SUPFAM" id="SSF51338">
    <property type="entry name" value="Composite domain of metallo-dependent hydrolases"/>
    <property type="match status" value="1"/>
</dbReference>
<dbReference type="SUPFAM" id="SSF51556">
    <property type="entry name" value="Metallo-dependent hydrolases"/>
    <property type="match status" value="1"/>
</dbReference>
<evidence type="ECO:0000313" key="4">
    <source>
        <dbReference type="Proteomes" id="UP001597319"/>
    </source>
</evidence>
<dbReference type="Pfam" id="PF01979">
    <property type="entry name" value="Amidohydro_1"/>
    <property type="match status" value="1"/>
</dbReference>
<feature type="domain" description="Amidohydrolase-related" evidence="2">
    <location>
        <begin position="76"/>
        <end position="461"/>
    </location>
</feature>